<dbReference type="Proteomes" id="UP001234297">
    <property type="component" value="Chromosome 6"/>
</dbReference>
<sequence length="141" mass="15779">MRAVVKLQLPAFLLSEWRKSGKPILPPVRTAVKLQLPVFRRRERRFPPLRAEENWKIDFTADESGGKAATGSFPPLGVEEFWKTHFTTGENGGKAALAGFPPARTAVKLQLPVFLLLEWRKSGKYEFTARASSGKAAWVSE</sequence>
<keyword evidence="2" id="KW-1185">Reference proteome</keyword>
<comment type="caution">
    <text evidence="1">The sequence shown here is derived from an EMBL/GenBank/DDBJ whole genome shotgun (WGS) entry which is preliminary data.</text>
</comment>
<evidence type="ECO:0000313" key="2">
    <source>
        <dbReference type="Proteomes" id="UP001234297"/>
    </source>
</evidence>
<name>A0ACC2L0N3_PERAE</name>
<proteinExistence type="predicted"/>
<organism evidence="1 2">
    <name type="scientific">Persea americana</name>
    <name type="common">Avocado</name>
    <dbReference type="NCBI Taxonomy" id="3435"/>
    <lineage>
        <taxon>Eukaryota</taxon>
        <taxon>Viridiplantae</taxon>
        <taxon>Streptophyta</taxon>
        <taxon>Embryophyta</taxon>
        <taxon>Tracheophyta</taxon>
        <taxon>Spermatophyta</taxon>
        <taxon>Magnoliopsida</taxon>
        <taxon>Magnoliidae</taxon>
        <taxon>Laurales</taxon>
        <taxon>Lauraceae</taxon>
        <taxon>Persea</taxon>
    </lineage>
</organism>
<reference evidence="1 2" key="1">
    <citation type="journal article" date="2022" name="Hortic Res">
        <title>A haplotype resolved chromosomal level avocado genome allows analysis of novel avocado genes.</title>
        <authorList>
            <person name="Nath O."/>
            <person name="Fletcher S.J."/>
            <person name="Hayward A."/>
            <person name="Shaw L.M."/>
            <person name="Masouleh A.K."/>
            <person name="Furtado A."/>
            <person name="Henry R.J."/>
            <person name="Mitter N."/>
        </authorList>
    </citation>
    <scope>NUCLEOTIDE SEQUENCE [LARGE SCALE GENOMIC DNA]</scope>
    <source>
        <strain evidence="2">cv. Hass</strain>
    </source>
</reference>
<accession>A0ACC2L0N3</accession>
<gene>
    <name evidence="1" type="ORF">MRB53_020349</name>
</gene>
<protein>
    <submittedName>
        <fullName evidence="1">Uncharacterized protein</fullName>
    </submittedName>
</protein>
<evidence type="ECO:0000313" key="1">
    <source>
        <dbReference type="EMBL" id="KAJ8627042.1"/>
    </source>
</evidence>
<dbReference type="EMBL" id="CM056814">
    <property type="protein sequence ID" value="KAJ8627042.1"/>
    <property type="molecule type" value="Genomic_DNA"/>
</dbReference>